<evidence type="ECO:0000259" key="2">
    <source>
        <dbReference type="PROSITE" id="PS50887"/>
    </source>
</evidence>
<feature type="transmembrane region" description="Helical" evidence="1">
    <location>
        <begin position="50"/>
        <end position="67"/>
    </location>
</feature>
<accession>A0A0R2BPP8</accession>
<organism evidence="3 4">
    <name type="scientific">Secundilactobacillus collinoides DSM 20515 = JCM 1123</name>
    <dbReference type="NCBI Taxonomy" id="1423733"/>
    <lineage>
        <taxon>Bacteria</taxon>
        <taxon>Bacillati</taxon>
        <taxon>Bacillota</taxon>
        <taxon>Bacilli</taxon>
        <taxon>Lactobacillales</taxon>
        <taxon>Lactobacillaceae</taxon>
        <taxon>Secundilactobacillus</taxon>
    </lineage>
</organism>
<dbReference type="PANTHER" id="PTHR45138">
    <property type="entry name" value="REGULATORY COMPONENTS OF SENSORY TRANSDUCTION SYSTEM"/>
    <property type="match status" value="1"/>
</dbReference>
<dbReference type="InterPro" id="IPR029787">
    <property type="entry name" value="Nucleotide_cyclase"/>
</dbReference>
<dbReference type="GO" id="GO:1902201">
    <property type="term" value="P:negative regulation of bacterial-type flagellum-dependent cell motility"/>
    <property type="evidence" value="ECO:0007669"/>
    <property type="project" value="TreeGrafter"/>
</dbReference>
<dbReference type="Proteomes" id="UP000051845">
    <property type="component" value="Unassembled WGS sequence"/>
</dbReference>
<dbReference type="PATRIC" id="fig|1423733.4.peg.2819"/>
<dbReference type="SUPFAM" id="SSF55073">
    <property type="entry name" value="Nucleotide cyclase"/>
    <property type="match status" value="1"/>
</dbReference>
<dbReference type="NCBIfam" id="TIGR00254">
    <property type="entry name" value="GGDEF"/>
    <property type="match status" value="1"/>
</dbReference>
<dbReference type="STRING" id="33960.TY91_12080"/>
<keyword evidence="1" id="KW-0812">Transmembrane</keyword>
<dbReference type="RefSeq" id="WP_056995960.1">
    <property type="nucleotide sequence ID" value="NZ_AYYR01000008.1"/>
</dbReference>
<name>A0A0R2BPP8_SECCO</name>
<feature type="transmembrane region" description="Helical" evidence="1">
    <location>
        <begin position="6"/>
        <end position="25"/>
    </location>
</feature>
<keyword evidence="1" id="KW-1133">Transmembrane helix</keyword>
<gene>
    <name evidence="3" type="ORF">FC82_GL002697</name>
</gene>
<comment type="caution">
    <text evidence="3">The sequence shown here is derived from an EMBL/GenBank/DDBJ whole genome shotgun (WGS) entry which is preliminary data.</text>
</comment>
<dbReference type="Pfam" id="PF00990">
    <property type="entry name" value="GGDEF"/>
    <property type="match status" value="1"/>
</dbReference>
<dbReference type="InterPro" id="IPR043128">
    <property type="entry name" value="Rev_trsase/Diguanyl_cyclase"/>
</dbReference>
<dbReference type="FunFam" id="3.30.70.270:FF:000001">
    <property type="entry name" value="Diguanylate cyclase domain protein"/>
    <property type="match status" value="1"/>
</dbReference>
<dbReference type="PANTHER" id="PTHR45138:SF9">
    <property type="entry name" value="DIGUANYLATE CYCLASE DGCM-RELATED"/>
    <property type="match status" value="1"/>
</dbReference>
<feature type="transmembrane region" description="Helical" evidence="1">
    <location>
        <begin position="79"/>
        <end position="101"/>
    </location>
</feature>
<sequence length="382" mass="43686">MTETTWLVQPLFTGVFMVLGLLLFYQTLGKTVARLTQHDDIKVNFKQGRLFVYSVIYWMLVSIYLQYRIGLTGNPLAFLNFGILITFYVLLYLGVRGLIWVNIGTIGAQLVFLNPQQYGIDSCIGTVIIAGVIVLLTMLVQRLYAHVWLLIVALDLLDILTWTLLFFIKTTGVPAFSLHVLFYNCFAFIIMNACLIYTQNQLNEDNSYIWSITDEAAIDDLTQIPNFGTFRTELQADYNDYYNTDDTLNLISLDVDHFKRFNDQYGHLAGDQILRELGQFLNDEVKPFPDALPFRVGGEEFNLLLPHVQLQQATQFAQGMQERLSKLVIRYGNQKMSITVSVGVAQLGPQDRKATDFYQRADELLYHSKAHGRNRVTAQINQ</sequence>
<keyword evidence="1" id="KW-0472">Membrane</keyword>
<feature type="transmembrane region" description="Helical" evidence="1">
    <location>
        <begin position="180"/>
        <end position="198"/>
    </location>
</feature>
<dbReference type="CDD" id="cd01949">
    <property type="entry name" value="GGDEF"/>
    <property type="match status" value="1"/>
</dbReference>
<dbReference type="GO" id="GO:0052621">
    <property type="term" value="F:diguanylate cyclase activity"/>
    <property type="evidence" value="ECO:0007669"/>
    <property type="project" value="TreeGrafter"/>
</dbReference>
<protein>
    <submittedName>
        <fullName evidence="3">Diguanylate cyclase</fullName>
    </submittedName>
</protein>
<dbReference type="AlphaFoldDB" id="A0A0R2BPP8"/>
<dbReference type="PROSITE" id="PS50887">
    <property type="entry name" value="GGDEF"/>
    <property type="match status" value="1"/>
</dbReference>
<evidence type="ECO:0000313" key="4">
    <source>
        <dbReference type="Proteomes" id="UP000051845"/>
    </source>
</evidence>
<dbReference type="SMART" id="SM00267">
    <property type="entry name" value="GGDEF"/>
    <property type="match status" value="1"/>
</dbReference>
<feature type="transmembrane region" description="Helical" evidence="1">
    <location>
        <begin position="147"/>
        <end position="168"/>
    </location>
</feature>
<evidence type="ECO:0000256" key="1">
    <source>
        <dbReference type="SAM" id="Phobius"/>
    </source>
</evidence>
<proteinExistence type="predicted"/>
<dbReference type="GO" id="GO:0005886">
    <property type="term" value="C:plasma membrane"/>
    <property type="evidence" value="ECO:0007669"/>
    <property type="project" value="TreeGrafter"/>
</dbReference>
<dbReference type="InterPro" id="IPR000160">
    <property type="entry name" value="GGDEF_dom"/>
</dbReference>
<dbReference type="Gene3D" id="3.30.70.270">
    <property type="match status" value="1"/>
</dbReference>
<feature type="domain" description="GGDEF" evidence="2">
    <location>
        <begin position="246"/>
        <end position="381"/>
    </location>
</feature>
<dbReference type="InterPro" id="IPR050469">
    <property type="entry name" value="Diguanylate_Cyclase"/>
</dbReference>
<reference evidence="3 4" key="1">
    <citation type="journal article" date="2015" name="Genome Announc.">
        <title>Expanding the biotechnology potential of lactobacilli through comparative genomics of 213 strains and associated genera.</title>
        <authorList>
            <person name="Sun Z."/>
            <person name="Harris H.M."/>
            <person name="McCann A."/>
            <person name="Guo C."/>
            <person name="Argimon S."/>
            <person name="Zhang W."/>
            <person name="Yang X."/>
            <person name="Jeffery I.B."/>
            <person name="Cooney J.C."/>
            <person name="Kagawa T.F."/>
            <person name="Liu W."/>
            <person name="Song Y."/>
            <person name="Salvetti E."/>
            <person name="Wrobel A."/>
            <person name="Rasinkangas P."/>
            <person name="Parkhill J."/>
            <person name="Rea M.C."/>
            <person name="O'Sullivan O."/>
            <person name="Ritari J."/>
            <person name="Douillard F.P."/>
            <person name="Paul Ross R."/>
            <person name="Yang R."/>
            <person name="Briner A.E."/>
            <person name="Felis G.E."/>
            <person name="de Vos W.M."/>
            <person name="Barrangou R."/>
            <person name="Klaenhammer T.R."/>
            <person name="Caufield P.W."/>
            <person name="Cui Y."/>
            <person name="Zhang H."/>
            <person name="O'Toole P.W."/>
        </authorList>
    </citation>
    <scope>NUCLEOTIDE SEQUENCE [LARGE SCALE GENOMIC DNA]</scope>
    <source>
        <strain evidence="3 4">DSM 20515</strain>
    </source>
</reference>
<feature type="transmembrane region" description="Helical" evidence="1">
    <location>
        <begin position="122"/>
        <end position="141"/>
    </location>
</feature>
<dbReference type="EMBL" id="AYYR01000008">
    <property type="protein sequence ID" value="KRM77830.1"/>
    <property type="molecule type" value="Genomic_DNA"/>
</dbReference>
<evidence type="ECO:0000313" key="3">
    <source>
        <dbReference type="EMBL" id="KRM77830.1"/>
    </source>
</evidence>
<dbReference type="GO" id="GO:0043709">
    <property type="term" value="P:cell adhesion involved in single-species biofilm formation"/>
    <property type="evidence" value="ECO:0007669"/>
    <property type="project" value="TreeGrafter"/>
</dbReference>